<organism evidence="2 3">
    <name type="scientific">candidate division MSBL1 archaeon SCGC-AAA261D19</name>
    <dbReference type="NCBI Taxonomy" id="1698273"/>
    <lineage>
        <taxon>Archaea</taxon>
        <taxon>Methanobacteriati</taxon>
        <taxon>Methanobacteriota</taxon>
        <taxon>candidate division MSBL1</taxon>
    </lineage>
</organism>
<evidence type="ECO:0000313" key="2">
    <source>
        <dbReference type="EMBL" id="KXB01546.1"/>
    </source>
</evidence>
<dbReference type="Proteomes" id="UP000070400">
    <property type="component" value="Unassembled WGS sequence"/>
</dbReference>
<dbReference type="SMART" id="SM00670">
    <property type="entry name" value="PINc"/>
    <property type="match status" value="1"/>
</dbReference>
<proteinExistence type="predicted"/>
<evidence type="ECO:0000313" key="3">
    <source>
        <dbReference type="Proteomes" id="UP000070400"/>
    </source>
</evidence>
<feature type="domain" description="PIN" evidence="1">
    <location>
        <begin position="4"/>
        <end position="105"/>
    </location>
</feature>
<reference evidence="2 3" key="1">
    <citation type="journal article" date="2016" name="Sci. Rep.">
        <title>Metabolic traits of an uncultured archaeal lineage -MSBL1- from brine pools of the Red Sea.</title>
        <authorList>
            <person name="Mwirichia R."/>
            <person name="Alam I."/>
            <person name="Rashid M."/>
            <person name="Vinu M."/>
            <person name="Ba-Alawi W."/>
            <person name="Anthony Kamau A."/>
            <person name="Kamanda Ngugi D."/>
            <person name="Goker M."/>
            <person name="Klenk H.P."/>
            <person name="Bajic V."/>
            <person name="Stingl U."/>
        </authorList>
    </citation>
    <scope>NUCLEOTIDE SEQUENCE [LARGE SCALE GENOMIC DNA]</scope>
    <source>
        <strain evidence="2">SCGC-AAA261D19</strain>
    </source>
</reference>
<accession>A0A133V567</accession>
<dbReference type="InterPro" id="IPR029060">
    <property type="entry name" value="PIN-like_dom_sf"/>
</dbReference>
<gene>
    <name evidence="2" type="ORF">AKJ43_03295</name>
</gene>
<sequence length="129" mass="14147">MSEVRVILDTNFLLIPGSHGVDIFDDLDRVLNQDYKIIIPSAVIRELKYLMSEGTSSERSAARLALEMASEGEIAEVGGPADDEILKLAKKGRSAVGTNDADLRKRLRAEGIPTIYLRQKSHLAVNGKI</sequence>
<dbReference type="AlphaFoldDB" id="A0A133V567"/>
<protein>
    <recommendedName>
        <fullName evidence="1">PIN domain-containing protein</fullName>
    </recommendedName>
</protein>
<evidence type="ECO:0000259" key="1">
    <source>
        <dbReference type="SMART" id="SM00670"/>
    </source>
</evidence>
<dbReference type="SUPFAM" id="SSF88723">
    <property type="entry name" value="PIN domain-like"/>
    <property type="match status" value="1"/>
</dbReference>
<dbReference type="CDD" id="cd09879">
    <property type="entry name" value="PIN_VapC_AF0591-like"/>
    <property type="match status" value="1"/>
</dbReference>
<dbReference type="Gene3D" id="3.40.50.1010">
    <property type="entry name" value="5'-nuclease"/>
    <property type="match status" value="1"/>
</dbReference>
<name>A0A133V567_9EURY</name>
<dbReference type="InterPro" id="IPR002716">
    <property type="entry name" value="PIN_dom"/>
</dbReference>
<keyword evidence="3" id="KW-1185">Reference proteome</keyword>
<dbReference type="Pfam" id="PF18477">
    <property type="entry name" value="PIN_9"/>
    <property type="match status" value="1"/>
</dbReference>
<comment type="caution">
    <text evidence="2">The sequence shown here is derived from an EMBL/GenBank/DDBJ whole genome shotgun (WGS) entry which is preliminary data.</text>
</comment>
<dbReference type="EMBL" id="LHXX01000047">
    <property type="protein sequence ID" value="KXB01546.1"/>
    <property type="molecule type" value="Genomic_DNA"/>
</dbReference>
<dbReference type="InterPro" id="IPR041120">
    <property type="entry name" value="PIN_9"/>
</dbReference>